<keyword evidence="2" id="KW-1185">Reference proteome</keyword>
<dbReference type="STRING" id="1123071.SAMN02745181_0493"/>
<dbReference type="EMBL" id="FQYR01000002">
    <property type="protein sequence ID" value="SHI61034.1"/>
    <property type="molecule type" value="Genomic_DNA"/>
</dbReference>
<name>A0A1M6CJV6_9BACT</name>
<proteinExistence type="predicted"/>
<dbReference type="AlphaFoldDB" id="A0A1M6CJV6"/>
<organism evidence="1 2">
    <name type="scientific">Rubritalea squalenifaciens DSM 18772</name>
    <dbReference type="NCBI Taxonomy" id="1123071"/>
    <lineage>
        <taxon>Bacteria</taxon>
        <taxon>Pseudomonadati</taxon>
        <taxon>Verrucomicrobiota</taxon>
        <taxon>Verrucomicrobiia</taxon>
        <taxon>Verrucomicrobiales</taxon>
        <taxon>Rubritaleaceae</taxon>
        <taxon>Rubritalea</taxon>
    </lineage>
</organism>
<gene>
    <name evidence="1" type="ORF">SAMN02745181_0493</name>
</gene>
<evidence type="ECO:0000313" key="1">
    <source>
        <dbReference type="EMBL" id="SHI61034.1"/>
    </source>
</evidence>
<dbReference type="InParanoid" id="A0A1M6CJV6"/>
<evidence type="ECO:0000313" key="2">
    <source>
        <dbReference type="Proteomes" id="UP000184510"/>
    </source>
</evidence>
<sequence length="105" mass="11829">MGGRDILLNHLLVFQRRGYPGLRFLLSRVKYGLVFSFFHKTLERWHGGVEHPDRSELAALPAVVTHDLLGPLKFSLSIAKVGDRPEGFCKVAESREYTANGVYTT</sequence>
<protein>
    <submittedName>
        <fullName evidence="1">Uncharacterized protein</fullName>
    </submittedName>
</protein>
<reference evidence="1 2" key="1">
    <citation type="submission" date="2016-11" db="EMBL/GenBank/DDBJ databases">
        <authorList>
            <person name="Jaros S."/>
            <person name="Januszkiewicz K."/>
            <person name="Wedrychowicz H."/>
        </authorList>
    </citation>
    <scope>NUCLEOTIDE SEQUENCE [LARGE SCALE GENOMIC DNA]</scope>
    <source>
        <strain evidence="1 2">DSM 18772</strain>
    </source>
</reference>
<dbReference type="Proteomes" id="UP000184510">
    <property type="component" value="Unassembled WGS sequence"/>
</dbReference>
<accession>A0A1M6CJV6</accession>